<name>A0A126QLF4_9BACT</name>
<keyword evidence="1" id="KW-0732">Signal</keyword>
<evidence type="ECO:0000313" key="4">
    <source>
        <dbReference type="Proteomes" id="UP000055611"/>
    </source>
</evidence>
<accession>A0A126QLF4</accession>
<protein>
    <recommendedName>
        <fullName evidence="6">Cache domain-containing protein</fullName>
    </recommendedName>
</protein>
<feature type="chain" id="PRO_5044548136" description="Cache domain-containing protein" evidence="1">
    <location>
        <begin position="23"/>
        <end position="185"/>
    </location>
</feature>
<evidence type="ECO:0000256" key="1">
    <source>
        <dbReference type="SAM" id="SignalP"/>
    </source>
</evidence>
<organism evidence="3 5">
    <name type="scientific">Pseudodesulfovibrio indicus</name>
    <dbReference type="NCBI Taxonomy" id="1716143"/>
    <lineage>
        <taxon>Bacteria</taxon>
        <taxon>Pseudomonadati</taxon>
        <taxon>Thermodesulfobacteriota</taxon>
        <taxon>Desulfovibrionia</taxon>
        <taxon>Desulfovibrionales</taxon>
        <taxon>Desulfovibrionaceae</taxon>
    </lineage>
</organism>
<evidence type="ECO:0000313" key="5">
    <source>
        <dbReference type="Proteomes" id="UP000295506"/>
    </source>
</evidence>
<dbReference type="EMBL" id="SOBK01000001">
    <property type="protein sequence ID" value="TDT91886.1"/>
    <property type="molecule type" value="Genomic_DNA"/>
</dbReference>
<dbReference type="EMBL" id="CP014206">
    <property type="protein sequence ID" value="AMK10893.1"/>
    <property type="molecule type" value="Genomic_DNA"/>
</dbReference>
<dbReference type="OrthoDB" id="195732at2"/>
<keyword evidence="4" id="KW-1185">Reference proteome</keyword>
<dbReference type="KEGG" id="dej:AWY79_07115"/>
<reference evidence="2 4" key="1">
    <citation type="journal article" date="2016" name="Front. Microbiol.">
        <title>Genome Sequence of the Piezophilic, Mesophilic Sulfate-Reducing Bacterium Desulfovibrio indicus J2T.</title>
        <authorList>
            <person name="Cao J."/>
            <person name="Maignien L."/>
            <person name="Shao Z."/>
            <person name="Alain K."/>
            <person name="Jebbar M."/>
        </authorList>
    </citation>
    <scope>NUCLEOTIDE SEQUENCE [LARGE SCALE GENOMIC DNA]</scope>
    <source>
        <strain evidence="2 4">J2</strain>
    </source>
</reference>
<dbReference type="Proteomes" id="UP000295506">
    <property type="component" value="Unassembled WGS sequence"/>
</dbReference>
<dbReference type="AlphaFoldDB" id="A0A126QLF4"/>
<evidence type="ECO:0008006" key="6">
    <source>
        <dbReference type="Google" id="ProtNLM"/>
    </source>
</evidence>
<proteinExistence type="predicted"/>
<sequence length="185" mass="20047">MKTTILVCALLVLTLTAGLALADRAPQTVYDLSGTLAAIGSDPVIVEAVKAQNAKGMKLSEIQAMDERWRNTYDTADFMLALMTSELGKHLLEILKSKGYCTNIFVMDNQGALVGMVDKVSNYWIGDREIFKASFSHGAGAVFAGEVDYDDTDLAYKCPVSVPVVDGEKAIGVITFIINIDELEM</sequence>
<reference evidence="3 5" key="2">
    <citation type="submission" date="2019-03" db="EMBL/GenBank/DDBJ databases">
        <title>Genomic Encyclopedia of Type Strains, Phase IV (KMG-IV): sequencing the most valuable type-strain genomes for metagenomic binning, comparative biology and taxonomic classification.</title>
        <authorList>
            <person name="Goeker M."/>
        </authorList>
    </citation>
    <scope>NUCLEOTIDE SEQUENCE [LARGE SCALE GENOMIC DNA]</scope>
    <source>
        <strain evidence="3 5">DSM 101483</strain>
    </source>
</reference>
<gene>
    <name evidence="2" type="ORF">AWY79_07115</name>
    <name evidence="3" type="ORF">EDC59_101289</name>
</gene>
<evidence type="ECO:0000313" key="3">
    <source>
        <dbReference type="EMBL" id="TDT91886.1"/>
    </source>
</evidence>
<dbReference type="Proteomes" id="UP000055611">
    <property type="component" value="Chromosome"/>
</dbReference>
<dbReference type="RefSeq" id="WP_066801965.1">
    <property type="nucleotide sequence ID" value="NZ_CP014206.1"/>
</dbReference>
<evidence type="ECO:0000313" key="2">
    <source>
        <dbReference type="EMBL" id="AMK10893.1"/>
    </source>
</evidence>
<feature type="signal peptide" evidence="1">
    <location>
        <begin position="1"/>
        <end position="22"/>
    </location>
</feature>